<protein>
    <submittedName>
        <fullName evidence="2">Uncharacterized protein</fullName>
    </submittedName>
</protein>
<dbReference type="AlphaFoldDB" id="A0A437A786"/>
<name>A0A437A786_ARTFL</name>
<keyword evidence="3" id="KW-1185">Reference proteome</keyword>
<accession>A0A437A786</accession>
<evidence type="ECO:0000313" key="3">
    <source>
        <dbReference type="Proteomes" id="UP000283090"/>
    </source>
</evidence>
<feature type="region of interest" description="Disordered" evidence="1">
    <location>
        <begin position="93"/>
        <end position="119"/>
    </location>
</feature>
<dbReference type="VEuPathDB" id="FungiDB:DFL_005232"/>
<dbReference type="GeneID" id="93587543"/>
<reference evidence="2 3" key="1">
    <citation type="submission" date="2019-01" db="EMBL/GenBank/DDBJ databases">
        <title>Intercellular communication is required for trap formation in the nematode-trapping fungus Duddingtonia flagrans.</title>
        <authorList>
            <person name="Youssar L."/>
            <person name="Wernet V."/>
            <person name="Hensel N."/>
            <person name="Hildebrandt H.-G."/>
            <person name="Fischer R."/>
        </authorList>
    </citation>
    <scope>NUCLEOTIDE SEQUENCE [LARGE SCALE GENOMIC DNA]</scope>
    <source>
        <strain evidence="2 3">CBS H-5679</strain>
    </source>
</reference>
<sequence>MQIKVYVISRFCASNGENLVCSVSPTFSLAGTGSGEAGKITTAYRDLAGTGDCGPNGWLYELELKLLEHTLLVKDAKTIRPLIRSFIKRKRQANQGEPLKSPPTARCTLDPNPLHSTTNQAVRPSLKAPVMSFGKTEMAFLPTRTCPNKPPTPFSVTAYAKEGTAVAACALFYVGKTFSTEDTKDYSYLVEPKIGSRDTERLRL</sequence>
<proteinExistence type="predicted"/>
<dbReference type="EMBL" id="SAEB01000006">
    <property type="protein sequence ID" value="RVD86982.1"/>
    <property type="molecule type" value="Genomic_DNA"/>
</dbReference>
<organism evidence="2 3">
    <name type="scientific">Arthrobotrys flagrans</name>
    <name type="common">Nematode-trapping fungus</name>
    <name type="synonym">Trichothecium flagrans</name>
    <dbReference type="NCBI Taxonomy" id="97331"/>
    <lineage>
        <taxon>Eukaryota</taxon>
        <taxon>Fungi</taxon>
        <taxon>Dikarya</taxon>
        <taxon>Ascomycota</taxon>
        <taxon>Pezizomycotina</taxon>
        <taxon>Orbiliomycetes</taxon>
        <taxon>Orbiliales</taxon>
        <taxon>Orbiliaceae</taxon>
        <taxon>Arthrobotrys</taxon>
    </lineage>
</organism>
<comment type="caution">
    <text evidence="2">The sequence shown here is derived from an EMBL/GenBank/DDBJ whole genome shotgun (WGS) entry which is preliminary data.</text>
</comment>
<evidence type="ECO:0000313" key="2">
    <source>
        <dbReference type="EMBL" id="RVD86982.1"/>
    </source>
</evidence>
<gene>
    <name evidence="2" type="ORF">DFL_005232</name>
</gene>
<dbReference type="Proteomes" id="UP000283090">
    <property type="component" value="Unassembled WGS sequence"/>
</dbReference>
<evidence type="ECO:0000256" key="1">
    <source>
        <dbReference type="SAM" id="MobiDB-lite"/>
    </source>
</evidence>
<dbReference type="RefSeq" id="XP_067492526.1">
    <property type="nucleotide sequence ID" value="XM_067634460.1"/>
</dbReference>